<dbReference type="EMBL" id="WTPW01000312">
    <property type="protein sequence ID" value="KAF0524635.1"/>
    <property type="molecule type" value="Genomic_DNA"/>
</dbReference>
<dbReference type="Gene3D" id="2.130.10.10">
    <property type="entry name" value="YVTN repeat-like/Quinoprotein amine dehydrogenase"/>
    <property type="match status" value="1"/>
</dbReference>
<keyword evidence="1" id="KW-1133">Transmembrane helix</keyword>
<feature type="transmembrane region" description="Helical" evidence="1">
    <location>
        <begin position="612"/>
        <end position="638"/>
    </location>
</feature>
<dbReference type="AlphaFoldDB" id="A0A8H4AR04"/>
<sequence length="717" mass="83696">MASSSDNIDVKIPIEEVSDKNKEILEIICSPNLKHLATLDEDNCISLWSIISQEQFLTKVKTFHIGNYYNKINGKRIFAISDNKYSSISLDRVIPYNFKIFNFEDENEVLLTFPDWQKEIAFLSFSDDGNIIMVNAKYCRAYVFTSKLIIFNDTIYEIMMWDFKDLSIKSRVLIDWNYTPESIEISDDEELLLVCAKNEENNKHTYIYLPGTIDRFHLIASQKGERLLYISGEKYFLSDPYNYGFFNIENARKLFENKQIQEPCIIKSDIVIYTIDGKVFIEELVPDNWVEYLRKDLKGKDSITAPSKKTIDIITKIIKNSNYNADEKEFEGKVLKWNFILHCEVLENDDFITFTRIGVIIWTYKFSRNPKKIKMSHFWNNCDCRLDDRELFKELLQSNINEEFYINCYGKDLMETLGNLKDDKLVRDLGQSCFNNCMRVKDDKLVRELGLSCINNFMRENYYFISKISLLSIIFENFNELSKNHYAFIASILSIIAFVIPSTIVNLNSTSPHLSHYGKYYHLSKVSYCDILISKLWVHCISFFKICQDKYPNQYGLNNSIILAIPLPNFVSYPTKYNFQKSLKRPTIYLTSSWNYLGDSTPISSWISSENFVIMLLMTIASFIIVIYLMNILIGVLCDVAINEDKNLAYLALKKESGYKQPAIPKYLNELLLLPEETPSINDIKEEIDDIKKDIQNQINNGIKNIIDSIKYLKQNE</sequence>
<evidence type="ECO:0000313" key="2">
    <source>
        <dbReference type="EMBL" id="KAF0524635.1"/>
    </source>
</evidence>
<evidence type="ECO:0000313" key="3">
    <source>
        <dbReference type="Proteomes" id="UP000439903"/>
    </source>
</evidence>
<proteinExistence type="predicted"/>
<comment type="caution">
    <text evidence="2">The sequence shown here is derived from an EMBL/GenBank/DDBJ whole genome shotgun (WGS) entry which is preliminary data.</text>
</comment>
<gene>
    <name evidence="2" type="ORF">F8M41_015089</name>
</gene>
<dbReference type="SUPFAM" id="SSF82171">
    <property type="entry name" value="DPP6 N-terminal domain-like"/>
    <property type="match status" value="1"/>
</dbReference>
<organism evidence="2 3">
    <name type="scientific">Gigaspora margarita</name>
    <dbReference type="NCBI Taxonomy" id="4874"/>
    <lineage>
        <taxon>Eukaryota</taxon>
        <taxon>Fungi</taxon>
        <taxon>Fungi incertae sedis</taxon>
        <taxon>Mucoromycota</taxon>
        <taxon>Glomeromycotina</taxon>
        <taxon>Glomeromycetes</taxon>
        <taxon>Diversisporales</taxon>
        <taxon>Gigasporaceae</taxon>
        <taxon>Gigaspora</taxon>
    </lineage>
</organism>
<evidence type="ECO:0000256" key="1">
    <source>
        <dbReference type="SAM" id="Phobius"/>
    </source>
</evidence>
<keyword evidence="1" id="KW-0812">Transmembrane</keyword>
<dbReference type="Proteomes" id="UP000439903">
    <property type="component" value="Unassembled WGS sequence"/>
</dbReference>
<protein>
    <recommendedName>
        <fullName evidence="4">Ion transport domain-containing protein</fullName>
    </recommendedName>
</protein>
<name>A0A8H4AR04_GIGMA</name>
<keyword evidence="1" id="KW-0472">Membrane</keyword>
<feature type="transmembrane region" description="Helical" evidence="1">
    <location>
        <begin position="486"/>
        <end position="505"/>
    </location>
</feature>
<accession>A0A8H4AR04</accession>
<reference evidence="2 3" key="1">
    <citation type="journal article" date="2019" name="Environ. Microbiol.">
        <title>At the nexus of three kingdoms: the genome of the mycorrhizal fungus Gigaspora margarita provides insights into plant, endobacterial and fungal interactions.</title>
        <authorList>
            <person name="Venice F."/>
            <person name="Ghignone S."/>
            <person name="Salvioli di Fossalunga A."/>
            <person name="Amselem J."/>
            <person name="Novero M."/>
            <person name="Xianan X."/>
            <person name="Sedzielewska Toro K."/>
            <person name="Morin E."/>
            <person name="Lipzen A."/>
            <person name="Grigoriev I.V."/>
            <person name="Henrissat B."/>
            <person name="Martin F.M."/>
            <person name="Bonfante P."/>
        </authorList>
    </citation>
    <scope>NUCLEOTIDE SEQUENCE [LARGE SCALE GENOMIC DNA]</scope>
    <source>
        <strain evidence="2 3">BEG34</strain>
    </source>
</reference>
<dbReference type="InterPro" id="IPR015943">
    <property type="entry name" value="WD40/YVTN_repeat-like_dom_sf"/>
</dbReference>
<dbReference type="OrthoDB" id="2392335at2759"/>
<keyword evidence="3" id="KW-1185">Reference proteome</keyword>
<evidence type="ECO:0008006" key="4">
    <source>
        <dbReference type="Google" id="ProtNLM"/>
    </source>
</evidence>